<dbReference type="EMBL" id="LUKN01004371">
    <property type="protein sequence ID" value="OAQ96095.1"/>
    <property type="molecule type" value="Genomic_DNA"/>
</dbReference>
<evidence type="ECO:0008006" key="4">
    <source>
        <dbReference type="Google" id="ProtNLM"/>
    </source>
</evidence>
<dbReference type="InterPro" id="IPR012677">
    <property type="entry name" value="Nucleotide-bd_a/b_plait_sf"/>
</dbReference>
<dbReference type="GO" id="GO:0006397">
    <property type="term" value="P:mRNA processing"/>
    <property type="evidence" value="ECO:0007669"/>
    <property type="project" value="UniProtKB-KW"/>
</dbReference>
<proteinExistence type="predicted"/>
<dbReference type="InterPro" id="IPR034772">
    <property type="entry name" value="CPSF6/7"/>
</dbReference>
<name>A0A179HZX1_CORDF</name>
<organism evidence="2 3">
    <name type="scientific">Cordyceps confragosa</name>
    <name type="common">Lecanicillium lecanii</name>
    <dbReference type="NCBI Taxonomy" id="2714763"/>
    <lineage>
        <taxon>Eukaryota</taxon>
        <taxon>Fungi</taxon>
        <taxon>Dikarya</taxon>
        <taxon>Ascomycota</taxon>
        <taxon>Pezizomycotina</taxon>
        <taxon>Sordariomycetes</taxon>
        <taxon>Hypocreomycetidae</taxon>
        <taxon>Hypocreales</taxon>
        <taxon>Cordycipitaceae</taxon>
        <taxon>Akanthomyces</taxon>
    </lineage>
</organism>
<evidence type="ECO:0000256" key="1">
    <source>
        <dbReference type="SAM" id="MobiDB-lite"/>
    </source>
</evidence>
<dbReference type="AlphaFoldDB" id="A0A179HZX1"/>
<accession>A0A179HZX1</accession>
<dbReference type="GO" id="GO:0003676">
    <property type="term" value="F:nucleic acid binding"/>
    <property type="evidence" value="ECO:0007669"/>
    <property type="project" value="InterPro"/>
</dbReference>
<gene>
    <name evidence="2" type="ORF">LLEC1_03030</name>
</gene>
<feature type="region of interest" description="Disordered" evidence="1">
    <location>
        <begin position="185"/>
        <end position="215"/>
    </location>
</feature>
<dbReference type="Gene3D" id="3.30.70.330">
    <property type="match status" value="1"/>
</dbReference>
<dbReference type="PANTHER" id="PTHR23204">
    <property type="entry name" value="CLEAVAGE AND POLYADENYLATION SPECIFIC FACTOR"/>
    <property type="match status" value="1"/>
</dbReference>
<feature type="compositionally biased region" description="Acidic residues" evidence="1">
    <location>
        <begin position="1"/>
        <end position="18"/>
    </location>
</feature>
<feature type="compositionally biased region" description="Basic and acidic residues" evidence="1">
    <location>
        <begin position="186"/>
        <end position="198"/>
    </location>
</feature>
<feature type="compositionally biased region" description="Basic and acidic residues" evidence="1">
    <location>
        <begin position="23"/>
        <end position="41"/>
    </location>
</feature>
<keyword evidence="3" id="KW-1185">Reference proteome</keyword>
<comment type="caution">
    <text evidence="2">The sequence shown here is derived from an EMBL/GenBank/DDBJ whole genome shotgun (WGS) entry which is preliminary data.</text>
</comment>
<feature type="compositionally biased region" description="Low complexity" evidence="1">
    <location>
        <begin position="206"/>
        <end position="215"/>
    </location>
</feature>
<sequence>MSEEADFEIDFYGDESNDQQDQGQKKQETQNEAQPENRDDNYTQEAQNGGNHGGDDAMEDENGPTQGDHTSQQGTKRKQEDDGKPLDSGATSALMISELNWWTTDDDIRGWARAVETEDDIKDLTFSEHKINGKSKGQVYVEFNSRQAASATKHYLDKLSSEDAQGAQKKFQAMYWNANINPFKTLPKDAPARGKDQQSRGPTGAYNNDRGGYTNNYRGRGNFNNRGNMGQNNYNRTFNNNNNMGYNNNPMGGGGYNNPMGVGNFNNFNRGGMMGGGMRGGGNMRGGRGGNMMGMGPGMNAMNPMGMNPMSMMGGMGSMGNMGMGMMNPGMQGTMTRLFAPFDLLKEAPYTHLREQQDGTGSLAKPSGRRLCLPRDCGTAYLLRHNAPACVGEIELQCGLFPRKPQGRGGRLLACRA</sequence>
<feature type="compositionally biased region" description="Polar residues" evidence="1">
    <location>
        <begin position="63"/>
        <end position="74"/>
    </location>
</feature>
<dbReference type="GO" id="GO:0005634">
    <property type="term" value="C:nucleus"/>
    <property type="evidence" value="ECO:0007669"/>
    <property type="project" value="UniProtKB-SubCell"/>
</dbReference>
<protein>
    <recommendedName>
        <fullName evidence="4">RRM domain-containing protein</fullName>
    </recommendedName>
</protein>
<dbReference type="SUPFAM" id="SSF54928">
    <property type="entry name" value="RNA-binding domain, RBD"/>
    <property type="match status" value="1"/>
</dbReference>
<dbReference type="InterPro" id="IPR035979">
    <property type="entry name" value="RBD_domain_sf"/>
</dbReference>
<dbReference type="Proteomes" id="UP000243081">
    <property type="component" value="Unassembled WGS sequence"/>
</dbReference>
<evidence type="ECO:0000313" key="2">
    <source>
        <dbReference type="EMBL" id="OAQ96095.1"/>
    </source>
</evidence>
<dbReference type="OMA" id="WNTDDDI"/>
<feature type="region of interest" description="Disordered" evidence="1">
    <location>
        <begin position="1"/>
        <end position="89"/>
    </location>
</feature>
<reference evidence="2 3" key="1">
    <citation type="submission" date="2016-03" db="EMBL/GenBank/DDBJ databases">
        <title>Fine-scale spatial genetic structure of a fungal parasite of coffee scale insects.</title>
        <authorList>
            <person name="Jackson D."/>
            <person name="Zemenick K.A."/>
            <person name="Malloure B."/>
            <person name="Quandt C.A."/>
            <person name="James T.Y."/>
        </authorList>
    </citation>
    <scope>NUCLEOTIDE SEQUENCE [LARGE SCALE GENOMIC DNA]</scope>
    <source>
        <strain evidence="2 3">UM487</strain>
    </source>
</reference>
<dbReference type="OrthoDB" id="10065185at2759"/>
<evidence type="ECO:0000313" key="3">
    <source>
        <dbReference type="Proteomes" id="UP000243081"/>
    </source>
</evidence>